<evidence type="ECO:0000313" key="2">
    <source>
        <dbReference type="Proteomes" id="UP000663452"/>
    </source>
</evidence>
<dbReference type="RefSeq" id="WP_206101153.1">
    <property type="nucleotide sequence ID" value="NZ_CP070969.1"/>
</dbReference>
<evidence type="ECO:0000313" key="1">
    <source>
        <dbReference type="EMBL" id="QSF43520.1"/>
    </source>
</evidence>
<organism evidence="1 2">
    <name type="scientific">Paenibacillus tianjinensis</name>
    <dbReference type="NCBI Taxonomy" id="2810347"/>
    <lineage>
        <taxon>Bacteria</taxon>
        <taxon>Bacillati</taxon>
        <taxon>Bacillota</taxon>
        <taxon>Bacilli</taxon>
        <taxon>Bacillales</taxon>
        <taxon>Paenibacillaceae</taxon>
        <taxon>Paenibacillus</taxon>
    </lineage>
</organism>
<keyword evidence="2" id="KW-1185">Reference proteome</keyword>
<reference evidence="1 2" key="1">
    <citation type="submission" date="2021-02" db="EMBL/GenBank/DDBJ databases">
        <title>Paenibacillus tianjinensis sp. nov.</title>
        <authorList>
            <person name="Liu H."/>
        </authorList>
    </citation>
    <scope>NUCLEOTIDE SEQUENCE [LARGE SCALE GENOMIC DNA]</scope>
    <source>
        <strain evidence="1 2">TB2019</strain>
    </source>
</reference>
<protein>
    <recommendedName>
        <fullName evidence="3">Phage protein</fullName>
    </recommendedName>
</protein>
<sequence>MKNTQEIKQEFKMNYQGFSIKEMDDKYYDGDADYLDEKFVSKEMKLGMNDCMKYVDSNVVDDEVLWMMNNANSGVFYREPFNPQVGVSALNLEII</sequence>
<name>A0ABX7L5X6_9BACL</name>
<gene>
    <name evidence="1" type="ORF">JRJ22_19855</name>
</gene>
<accession>A0ABX7L5X6</accession>
<evidence type="ECO:0008006" key="3">
    <source>
        <dbReference type="Google" id="ProtNLM"/>
    </source>
</evidence>
<dbReference type="EMBL" id="CP070969">
    <property type="protein sequence ID" value="QSF43520.1"/>
    <property type="molecule type" value="Genomic_DNA"/>
</dbReference>
<dbReference type="Proteomes" id="UP000663452">
    <property type="component" value="Chromosome"/>
</dbReference>
<proteinExistence type="predicted"/>